<protein>
    <submittedName>
        <fullName evidence="1">Uncharacterized protein</fullName>
    </submittedName>
</protein>
<reference evidence="1" key="1">
    <citation type="submission" date="2021-03" db="EMBL/GenBank/DDBJ databases">
        <title>Evolutionary priming and transition to the ectomycorrhizal habit in an iconic lineage of mushroom-forming fungi: is preadaptation a requirement?</title>
        <authorList>
            <consortium name="DOE Joint Genome Institute"/>
            <person name="Looney B.P."/>
            <person name="Miyauchi S."/>
            <person name="Morin E."/>
            <person name="Drula E."/>
            <person name="Courty P.E."/>
            <person name="Chicoki N."/>
            <person name="Fauchery L."/>
            <person name="Kohler A."/>
            <person name="Kuo A."/>
            <person name="LaButti K."/>
            <person name="Pangilinan J."/>
            <person name="Lipzen A."/>
            <person name="Riley R."/>
            <person name="Andreopoulos W."/>
            <person name="He G."/>
            <person name="Johnson J."/>
            <person name="Barry K.W."/>
            <person name="Grigoriev I.V."/>
            <person name="Nagy L."/>
            <person name="Hibbett D."/>
            <person name="Henrissat B."/>
            <person name="Matheny P.B."/>
            <person name="Labbe J."/>
            <person name="Martin A.F."/>
        </authorList>
    </citation>
    <scope>NUCLEOTIDE SEQUENCE</scope>
    <source>
        <strain evidence="1">BPL698</strain>
    </source>
</reference>
<sequence length="1443" mass="162102">MTLIYKPQPGDVLIPRQYQEEIFLQARQKNVIAVLDTGSGKTLISVLLIKWIATQESPQRKVIVFLVPKVPLVEQQSTFIAQHTALRVAQVHSEVSAGVMDYTRWGALFAQADVLVMTGQIFLNVLTHSHWSINKVSLIVFDECHHARKNHPYTAIMTIYRACPEAERPKIFGMTACPASTSTAQTSLANLEMVLNAQIVTVQENVDEFISYSSKPTEVIREYPPSPRSYSEYPIPYIWSRFDYSKIPNTIEIPWQQLHNRYLFTIETLGVFAAELFLYSDLRMRISELLRPRDLHEMESLRKRYLYTDIPDKIDRPLSRHIPELHDLCEVLDEYQPFFEHASDDQDASAPWAFRLNWCSPKVQTLVDILLENHSPEFHGIVFVERRHIARVLASIISRVPTLKGIINCAECVGHGGEEKGIGGGMPTEKQRKVVNDFRDGKLNLLIATPVAEEGLDFPACDITVRFDSMQGMVGYVQSRGRARRATSTFVVMIQQNDTSQFDNYRSLSQNEPHIRKLYQSGTPNPLSKPMSDEAGDNEDSSDYVYPTDLAKRERYIVQATGAILTYNTAIGLLGHLCSLIPRDAFTMAQRPRYIGTFVSTVFLPLTLPLPPEHLVYEGPRKHSVKEAKRAVAFKAVKALHALKMFDDHLLPVHGRAEPEIAEDPSQRDDVVDVPEIMDVTVQSPWTLGSNLWSHPVHVDGKPIAGLITGTVLPPIELFWNGTTLALGEAEPVHLTMEEEYRKRRLLQDYTDIGLWWRVSARPRPTPLSCFLVPIVPNSCQPDFQAMEHLLMHPYGKLDWTGVGEREYDHILAMNSLQYGRPFLLHKIRFDLTPSSKPSADSRESGFETYLEYYKWIIRKRKGQVPEIPTDGPLVELLLIPRQTSRIYKLLPRDTTIDVKMASASDLRPYFLPLGSTSVFSMPEEMFSLFAFFPRILHRVQDVWRARCARLGLGLPPILDDRLIEATTLPAAAAGFNNQRLETLGDSVLKICTSVHLYNKFPHYHEGQLDNLRQRFISNRTLMFRAKTIGLEQYLNIEGPNVKTWPIVVATDSPTLQDPARSDRTANRHIPRRSLQDCMEAIIGAGYLSGGIPMALGVGTALGLNFGGRLPWHLRYALPPETNPAPASYSVLQDALGYEFQNLELLCEALTHPSFWSGGKSYQRLEFLGDAVIDTVVTTYLFKKFPHANSGQLSSLRARAVCGPALAFVSVRVLKLHEFLLADHPGLTTAVEKYIPTLQATSSRDIVLQSWAHDPPKVISDILESIVAAILIDSGYNFDKTVCIVEAVMQCILEVLSPDLPPEPVSAFYLWAAKSGCKRIHLRKSCSRPEYKRNDTISVVVHDTVVVGPVTASSLPVARAFASENARMILQAADSDKVLVKICDCNEQPVCASVPDPSHDTVDDTTEIGFAAAAHMELEKFRNPQEDHISGEEAADTENAADS</sequence>
<comment type="caution">
    <text evidence="1">The sequence shown here is derived from an EMBL/GenBank/DDBJ whole genome shotgun (WGS) entry which is preliminary data.</text>
</comment>
<name>A0ACC0UI09_9AGAM</name>
<dbReference type="Proteomes" id="UP001207468">
    <property type="component" value="Unassembled WGS sequence"/>
</dbReference>
<accession>A0ACC0UI09</accession>
<organism evidence="1 2">
    <name type="scientific">Russula earlei</name>
    <dbReference type="NCBI Taxonomy" id="71964"/>
    <lineage>
        <taxon>Eukaryota</taxon>
        <taxon>Fungi</taxon>
        <taxon>Dikarya</taxon>
        <taxon>Basidiomycota</taxon>
        <taxon>Agaricomycotina</taxon>
        <taxon>Agaricomycetes</taxon>
        <taxon>Russulales</taxon>
        <taxon>Russulaceae</taxon>
        <taxon>Russula</taxon>
    </lineage>
</organism>
<keyword evidence="2" id="KW-1185">Reference proteome</keyword>
<evidence type="ECO:0000313" key="2">
    <source>
        <dbReference type="Proteomes" id="UP001207468"/>
    </source>
</evidence>
<gene>
    <name evidence="1" type="ORF">F5148DRAFT_358623</name>
</gene>
<dbReference type="EMBL" id="JAGFNK010000023">
    <property type="protein sequence ID" value="KAI9511354.1"/>
    <property type="molecule type" value="Genomic_DNA"/>
</dbReference>
<evidence type="ECO:0000313" key="1">
    <source>
        <dbReference type="EMBL" id="KAI9511354.1"/>
    </source>
</evidence>
<proteinExistence type="predicted"/>